<organism evidence="3">
    <name type="scientific">Haptolina ericina</name>
    <dbReference type="NCBI Taxonomy" id="156174"/>
    <lineage>
        <taxon>Eukaryota</taxon>
        <taxon>Haptista</taxon>
        <taxon>Haptophyta</taxon>
        <taxon>Prymnesiophyceae</taxon>
        <taxon>Prymnesiales</taxon>
        <taxon>Prymnesiaceae</taxon>
        <taxon>Haptolina</taxon>
    </lineage>
</organism>
<dbReference type="PANTHER" id="PTHR47032:SF1">
    <property type="entry name" value="UDP-D-XYLOSE:L-FUCOSE ALPHA-1,3-D-XYLOSYLTRANSFERASE-RELATED"/>
    <property type="match status" value="1"/>
</dbReference>
<proteinExistence type="predicted"/>
<dbReference type="InterPro" id="IPR052636">
    <property type="entry name" value="UDP-D-xylose:L-fucose_XylT"/>
</dbReference>
<dbReference type="GO" id="GO:0005794">
    <property type="term" value="C:Golgi apparatus"/>
    <property type="evidence" value="ECO:0007669"/>
    <property type="project" value="TreeGrafter"/>
</dbReference>
<gene>
    <name evidence="3" type="ORF">HERI1096_LOCUS1831</name>
</gene>
<dbReference type="GO" id="GO:0016757">
    <property type="term" value="F:glycosyltransferase activity"/>
    <property type="evidence" value="ECO:0007669"/>
    <property type="project" value="TreeGrafter"/>
</dbReference>
<dbReference type="InterPro" id="IPR005069">
    <property type="entry name" value="Nucl-diP-sugar_transferase"/>
</dbReference>
<dbReference type="PANTHER" id="PTHR47032">
    <property type="entry name" value="UDP-D-XYLOSE:L-FUCOSE ALPHA-1,3-D-XYLOSYLTRANSFERASE-RELATED"/>
    <property type="match status" value="1"/>
</dbReference>
<evidence type="ECO:0000313" key="3">
    <source>
        <dbReference type="EMBL" id="CAE0099770.1"/>
    </source>
</evidence>
<accession>A0A7S3ERK6</accession>
<name>A0A7S3ERK6_9EUKA</name>
<dbReference type="EMBL" id="HBHX01003271">
    <property type="protein sequence ID" value="CAE0099770.1"/>
    <property type="molecule type" value="Transcribed_RNA"/>
</dbReference>
<reference evidence="3" key="1">
    <citation type="submission" date="2021-01" db="EMBL/GenBank/DDBJ databases">
        <authorList>
            <person name="Corre E."/>
            <person name="Pelletier E."/>
            <person name="Niang G."/>
            <person name="Scheremetjew M."/>
            <person name="Finn R."/>
            <person name="Kale V."/>
            <person name="Holt S."/>
            <person name="Cochrane G."/>
            <person name="Meng A."/>
            <person name="Brown T."/>
            <person name="Cohen L."/>
        </authorList>
    </citation>
    <scope>NUCLEOTIDE SEQUENCE</scope>
    <source>
        <strain evidence="3">CCMP281</strain>
    </source>
</reference>
<protein>
    <recommendedName>
        <fullName evidence="2">Nucleotide-diphospho-sugar transferase domain-containing protein</fullName>
    </recommendedName>
</protein>
<evidence type="ECO:0000256" key="1">
    <source>
        <dbReference type="SAM" id="MobiDB-lite"/>
    </source>
</evidence>
<dbReference type="Pfam" id="PF03407">
    <property type="entry name" value="Nucleotid_trans"/>
    <property type="match status" value="1"/>
</dbReference>
<dbReference type="AlphaFoldDB" id="A0A7S3ERK6"/>
<sequence length="426" mass="46806">MDGRAVGAPEQLQPNASHGPPHPGTHWITNAARRARITLTPNGSVSFRARGPGNDLYLKNASNFEWKGGKLVTLPNTPDSDIYQPLISLAKQVQRDNMVVISSGDSATASLVLNWLHHAHALQFHNSIVLCWDRALHARLRRLRISAAHDSSDALKRWCPTRLVNHLQRVFMERLVALAALVISGLDVLHSDADCLFLRDFRPFLQQPEVHIVAQPDSYPQTPAKAFGATACMGFVFFRSTDGVSRFLDDALALSYVQPHHTNAVDQFGFNHALLSWRCTIHNATFVSGKASLASPVLRDSSLGGGLGRLKMTNAPKCTRRRRSGCTRGQYWKCHGSACPRVGLLPPHYFPREGDWAEVAADAYIYHGPTVDGDAGGTGQQEKKIAAMGRAGLWAEHPNQAQAHRLEARLPAQSVLYCPNGVPPER</sequence>
<feature type="region of interest" description="Disordered" evidence="1">
    <location>
        <begin position="1"/>
        <end position="26"/>
    </location>
</feature>
<evidence type="ECO:0000259" key="2">
    <source>
        <dbReference type="Pfam" id="PF03407"/>
    </source>
</evidence>
<feature type="domain" description="Nucleotide-diphospho-sugar transferase" evidence="2">
    <location>
        <begin position="126"/>
        <end position="279"/>
    </location>
</feature>